<dbReference type="RefSeq" id="WP_171671444.1">
    <property type="nucleotide sequence ID" value="NZ_BAAAGT010000003.1"/>
</dbReference>
<accession>A0A7Y4NZ58</accession>
<dbReference type="GO" id="GO:0046872">
    <property type="term" value="F:metal ion binding"/>
    <property type="evidence" value="ECO:0007669"/>
    <property type="project" value="InterPro"/>
</dbReference>
<dbReference type="AlphaFoldDB" id="A0A7Y4NZ58"/>
<proteinExistence type="predicted"/>
<dbReference type="InterPro" id="IPR015029">
    <property type="entry name" value="PrnB"/>
</dbReference>
<dbReference type="Pfam" id="PF08933">
    <property type="entry name" value="PrnB"/>
    <property type="match status" value="1"/>
</dbReference>
<organism evidence="2 3">
    <name type="scientific">Kribbella sandramycini</name>
    <dbReference type="NCBI Taxonomy" id="60450"/>
    <lineage>
        <taxon>Bacteria</taxon>
        <taxon>Bacillati</taxon>
        <taxon>Actinomycetota</taxon>
        <taxon>Actinomycetes</taxon>
        <taxon>Propionibacteriales</taxon>
        <taxon>Kribbellaceae</taxon>
        <taxon>Kribbella</taxon>
    </lineage>
</organism>
<evidence type="ECO:0000313" key="4">
    <source>
        <dbReference type="Proteomes" id="UP000553957"/>
    </source>
</evidence>
<dbReference type="GO" id="GO:0020037">
    <property type="term" value="F:heme binding"/>
    <property type="evidence" value="ECO:0007669"/>
    <property type="project" value="InterPro"/>
</dbReference>
<keyword evidence="3" id="KW-1185">Reference proteome</keyword>
<reference evidence="1 4" key="2">
    <citation type="submission" date="2020-08" db="EMBL/GenBank/DDBJ databases">
        <title>Sequencing the genomes of 1000 actinobacteria strains.</title>
        <authorList>
            <person name="Klenk H.-P."/>
        </authorList>
    </citation>
    <scope>NUCLEOTIDE SEQUENCE [LARGE SCALE GENOMIC DNA]</scope>
    <source>
        <strain evidence="1 4">DSM 15626</strain>
    </source>
</reference>
<dbReference type="EMBL" id="JACHKF010000001">
    <property type="protein sequence ID" value="MBB6567755.1"/>
    <property type="molecule type" value="Genomic_DNA"/>
</dbReference>
<evidence type="ECO:0000313" key="2">
    <source>
        <dbReference type="EMBL" id="NOL39649.1"/>
    </source>
</evidence>
<reference evidence="2 3" key="1">
    <citation type="submission" date="2020-05" db="EMBL/GenBank/DDBJ databases">
        <title>Genome sequence of Kribbella sandramycini ATCC 39419.</title>
        <authorList>
            <person name="Maclea K.S."/>
            <person name="Fair J.L."/>
        </authorList>
    </citation>
    <scope>NUCLEOTIDE SEQUENCE [LARGE SCALE GENOMIC DNA]</scope>
    <source>
        <strain evidence="2 3">ATCC 39419</strain>
    </source>
</reference>
<dbReference type="EMBL" id="JABJRC010000001">
    <property type="protein sequence ID" value="NOL39649.1"/>
    <property type="molecule type" value="Genomic_DNA"/>
</dbReference>
<dbReference type="GO" id="GO:0019441">
    <property type="term" value="P:L-tryptophan catabolic process to kynurenine"/>
    <property type="evidence" value="ECO:0007669"/>
    <property type="project" value="InterPro"/>
</dbReference>
<dbReference type="Proteomes" id="UP000534306">
    <property type="component" value="Unassembled WGS sequence"/>
</dbReference>
<dbReference type="Gene3D" id="1.20.58.480">
    <property type="match status" value="1"/>
</dbReference>
<dbReference type="InterPro" id="IPR037217">
    <property type="entry name" value="Trp/Indoleamine_2_3_dOase-like"/>
</dbReference>
<dbReference type="Gene3D" id="1.20.58.600">
    <property type="match status" value="1"/>
</dbReference>
<evidence type="ECO:0000313" key="3">
    <source>
        <dbReference type="Proteomes" id="UP000534306"/>
    </source>
</evidence>
<sequence>MSQYAGSTRAIDDLDRWIRGEFTELNTELEELYFADRAIADPDRPEVKALTDVLVRAGGALVANVAETRELPADEDTRYELLGMVGFYLGACRRHEVRADPEHYAALAVALSTSLGVAPRFASAHQHMHNRAVGGAFNTFTKLDSERIFLTYNGLAVMAYRRAAHALQSVPALGVSNPLATYHLTDAVAALQDVLTYSQKLAADLDPDRFFYNIRPYFKSYRVGSKEYRGANAGDFAAINVIDVLLGLCSPHDPFYQWVTTDKYPYVTPRDQQVLRSLVGTESLLCQLVRELEIGTPSVALRENAELLLAACQRHGAATVYHHQKLVIPFLQEPAAHAPEERQSDMTASGPPLDVVIASLARLRDLRAARNRPDLVTARSDLDRVRLLLADRREPTSWPETPESLEQTFFSCAPKRRRPKG</sequence>
<dbReference type="Proteomes" id="UP000553957">
    <property type="component" value="Unassembled WGS sequence"/>
</dbReference>
<comment type="caution">
    <text evidence="2">The sequence shown here is derived from an EMBL/GenBank/DDBJ whole genome shotgun (WGS) entry which is preliminary data.</text>
</comment>
<dbReference type="SUPFAM" id="SSF140959">
    <property type="entry name" value="Indolic compounds 2,3-dioxygenase-like"/>
    <property type="match status" value="1"/>
</dbReference>
<evidence type="ECO:0000313" key="1">
    <source>
        <dbReference type="EMBL" id="MBB6567755.1"/>
    </source>
</evidence>
<name>A0A7Y4NZ58_9ACTN</name>
<gene>
    <name evidence="1" type="ORF">HNR71_003392</name>
    <name evidence="2" type="ORF">HPO96_05260</name>
</gene>
<protein>
    <submittedName>
        <fullName evidence="2">DUF1864 family protein</fullName>
    </submittedName>
</protein>